<evidence type="ECO:0000256" key="1">
    <source>
        <dbReference type="SAM" id="MobiDB-lite"/>
    </source>
</evidence>
<dbReference type="AlphaFoldDB" id="A0A6A6TDD9"/>
<protein>
    <submittedName>
        <fullName evidence="2">Uncharacterized protein</fullName>
    </submittedName>
</protein>
<sequence length="260" mass="26929">MSMPSASSSFWMVLLPASRSRMLGSSSSTELSEERSGREGSMRDMMSSLSVTIDGPGRVTVGDTAAVLRAGWRTERREGAELSMLTSGVAAAPTVFLRLDVGVGEPRSSPRWKSSSSSSSSLVVESSMMGAFFFALRARFLKAGVRGISASAPASAFAAAVIAFSVGITVPTASSGWGWPPLSAPPAALIPTLPAPALAPAFTAPTDVLLPALPGVPTPAPSPNSRRRAGVLGSPIGLLPRLPWISGAPRCALKHGWQTW</sequence>
<organism evidence="2 3">
    <name type="scientific">Lophiostoma macrostomum CBS 122681</name>
    <dbReference type="NCBI Taxonomy" id="1314788"/>
    <lineage>
        <taxon>Eukaryota</taxon>
        <taxon>Fungi</taxon>
        <taxon>Dikarya</taxon>
        <taxon>Ascomycota</taxon>
        <taxon>Pezizomycotina</taxon>
        <taxon>Dothideomycetes</taxon>
        <taxon>Pleosporomycetidae</taxon>
        <taxon>Pleosporales</taxon>
        <taxon>Lophiostomataceae</taxon>
        <taxon>Lophiostoma</taxon>
    </lineage>
</organism>
<name>A0A6A6TDD9_9PLEO</name>
<proteinExistence type="predicted"/>
<reference evidence="2" key="1">
    <citation type="journal article" date="2020" name="Stud. Mycol.">
        <title>101 Dothideomycetes genomes: a test case for predicting lifestyles and emergence of pathogens.</title>
        <authorList>
            <person name="Haridas S."/>
            <person name="Albert R."/>
            <person name="Binder M."/>
            <person name="Bloem J."/>
            <person name="Labutti K."/>
            <person name="Salamov A."/>
            <person name="Andreopoulos B."/>
            <person name="Baker S."/>
            <person name="Barry K."/>
            <person name="Bills G."/>
            <person name="Bluhm B."/>
            <person name="Cannon C."/>
            <person name="Castanera R."/>
            <person name="Culley D."/>
            <person name="Daum C."/>
            <person name="Ezra D."/>
            <person name="Gonzalez J."/>
            <person name="Henrissat B."/>
            <person name="Kuo A."/>
            <person name="Liang C."/>
            <person name="Lipzen A."/>
            <person name="Lutzoni F."/>
            <person name="Magnuson J."/>
            <person name="Mondo S."/>
            <person name="Nolan M."/>
            <person name="Ohm R."/>
            <person name="Pangilinan J."/>
            <person name="Park H.-J."/>
            <person name="Ramirez L."/>
            <person name="Alfaro M."/>
            <person name="Sun H."/>
            <person name="Tritt A."/>
            <person name="Yoshinaga Y."/>
            <person name="Zwiers L.-H."/>
            <person name="Turgeon B."/>
            <person name="Goodwin S."/>
            <person name="Spatafora J."/>
            <person name="Crous P."/>
            <person name="Grigoriev I."/>
        </authorList>
    </citation>
    <scope>NUCLEOTIDE SEQUENCE</scope>
    <source>
        <strain evidence="2">CBS 122681</strain>
    </source>
</reference>
<feature type="region of interest" description="Disordered" evidence="1">
    <location>
        <begin position="23"/>
        <end position="43"/>
    </location>
</feature>
<evidence type="ECO:0000313" key="3">
    <source>
        <dbReference type="Proteomes" id="UP000799324"/>
    </source>
</evidence>
<keyword evidence="3" id="KW-1185">Reference proteome</keyword>
<dbReference type="Proteomes" id="UP000799324">
    <property type="component" value="Unassembled WGS sequence"/>
</dbReference>
<accession>A0A6A6TDD9</accession>
<dbReference type="EMBL" id="MU004322">
    <property type="protein sequence ID" value="KAF2657692.1"/>
    <property type="molecule type" value="Genomic_DNA"/>
</dbReference>
<gene>
    <name evidence="2" type="ORF">K491DRAFT_314782</name>
</gene>
<feature type="compositionally biased region" description="Basic and acidic residues" evidence="1">
    <location>
        <begin position="32"/>
        <end position="42"/>
    </location>
</feature>
<evidence type="ECO:0000313" key="2">
    <source>
        <dbReference type="EMBL" id="KAF2657692.1"/>
    </source>
</evidence>